<evidence type="ECO:0000313" key="2">
    <source>
        <dbReference type="Proteomes" id="UP000321947"/>
    </source>
</evidence>
<dbReference type="EMBL" id="SSTD01014234">
    <property type="protein sequence ID" value="TYK04384.1"/>
    <property type="molecule type" value="Genomic_DNA"/>
</dbReference>
<keyword evidence="1" id="KW-0675">Receptor</keyword>
<dbReference type="FunFam" id="3.30.70.270:FF:000020">
    <property type="entry name" value="Transposon Tf2-6 polyprotein-like Protein"/>
    <property type="match status" value="1"/>
</dbReference>
<dbReference type="InterPro" id="IPR043128">
    <property type="entry name" value="Rev_trsase/Diguanyl_cyclase"/>
</dbReference>
<comment type="caution">
    <text evidence="1">The sequence shown here is derived from an EMBL/GenBank/DDBJ whole genome shotgun (WGS) entry which is preliminary data.</text>
</comment>
<dbReference type="PANTHER" id="PTHR33064">
    <property type="entry name" value="POL PROTEIN"/>
    <property type="match status" value="1"/>
</dbReference>
<dbReference type="AlphaFoldDB" id="A0A5D3BZG6"/>
<keyword evidence="1" id="KW-0808">Transferase</keyword>
<accession>A0A5D3BZG6</accession>
<reference evidence="1 2" key="1">
    <citation type="submission" date="2019-08" db="EMBL/GenBank/DDBJ databases">
        <title>Draft genome sequences of two oriental melons (Cucumis melo L. var makuwa).</title>
        <authorList>
            <person name="Kwon S.-Y."/>
        </authorList>
    </citation>
    <scope>NUCLEOTIDE SEQUENCE [LARGE SCALE GENOMIC DNA]</scope>
    <source>
        <strain evidence="2">cv. Chang Bougi</strain>
        <tissue evidence="1">Leaf</tissue>
    </source>
</reference>
<dbReference type="Proteomes" id="UP000321947">
    <property type="component" value="Unassembled WGS sequence"/>
</dbReference>
<sequence length="64" mass="7165">MDESKVEAVANWPTPNSVKEVQAFMGLASFYRKFIRNFSSITAPITDCLKKGAFYLGEESTTKL</sequence>
<dbReference type="InterPro" id="IPR051320">
    <property type="entry name" value="Viral_Replic_Matur_Polypro"/>
</dbReference>
<protein>
    <submittedName>
        <fullName evidence="1">Wall-associated receptor kinase 5-like</fullName>
    </submittedName>
</protein>
<gene>
    <name evidence="1" type="ORF">E5676_scaffold675G00630</name>
</gene>
<dbReference type="InterPro" id="IPR043502">
    <property type="entry name" value="DNA/RNA_pol_sf"/>
</dbReference>
<name>A0A5D3BZG6_CUCMM</name>
<dbReference type="Gene3D" id="3.30.70.270">
    <property type="match status" value="1"/>
</dbReference>
<proteinExistence type="predicted"/>
<evidence type="ECO:0000313" key="1">
    <source>
        <dbReference type="EMBL" id="TYK04384.1"/>
    </source>
</evidence>
<dbReference type="GO" id="GO:0016301">
    <property type="term" value="F:kinase activity"/>
    <property type="evidence" value="ECO:0007669"/>
    <property type="project" value="UniProtKB-KW"/>
</dbReference>
<dbReference type="SUPFAM" id="SSF56672">
    <property type="entry name" value="DNA/RNA polymerases"/>
    <property type="match status" value="1"/>
</dbReference>
<dbReference type="PANTHER" id="PTHR33064:SF37">
    <property type="entry name" value="RIBONUCLEASE H"/>
    <property type="match status" value="1"/>
</dbReference>
<organism evidence="1 2">
    <name type="scientific">Cucumis melo var. makuwa</name>
    <name type="common">Oriental melon</name>
    <dbReference type="NCBI Taxonomy" id="1194695"/>
    <lineage>
        <taxon>Eukaryota</taxon>
        <taxon>Viridiplantae</taxon>
        <taxon>Streptophyta</taxon>
        <taxon>Embryophyta</taxon>
        <taxon>Tracheophyta</taxon>
        <taxon>Spermatophyta</taxon>
        <taxon>Magnoliopsida</taxon>
        <taxon>eudicotyledons</taxon>
        <taxon>Gunneridae</taxon>
        <taxon>Pentapetalae</taxon>
        <taxon>rosids</taxon>
        <taxon>fabids</taxon>
        <taxon>Cucurbitales</taxon>
        <taxon>Cucurbitaceae</taxon>
        <taxon>Benincaseae</taxon>
        <taxon>Cucumis</taxon>
    </lineage>
</organism>
<keyword evidence="1" id="KW-0418">Kinase</keyword>